<dbReference type="Pfam" id="PF13545">
    <property type="entry name" value="HTH_Crp_2"/>
    <property type="match status" value="1"/>
</dbReference>
<keyword evidence="3" id="KW-0804">Transcription</keyword>
<organism evidence="5">
    <name type="scientific">bioreactor metagenome</name>
    <dbReference type="NCBI Taxonomy" id="1076179"/>
    <lineage>
        <taxon>unclassified sequences</taxon>
        <taxon>metagenomes</taxon>
        <taxon>ecological metagenomes</taxon>
    </lineage>
</organism>
<dbReference type="AlphaFoldDB" id="A0A645I4E0"/>
<dbReference type="GO" id="GO:0005829">
    <property type="term" value="C:cytosol"/>
    <property type="evidence" value="ECO:0007669"/>
    <property type="project" value="TreeGrafter"/>
</dbReference>
<protein>
    <submittedName>
        <fullName evidence="5">Anaerobic regulatory protein</fullName>
    </submittedName>
</protein>
<dbReference type="InterPro" id="IPR018490">
    <property type="entry name" value="cNMP-bd_dom_sf"/>
</dbReference>
<dbReference type="InterPro" id="IPR014710">
    <property type="entry name" value="RmlC-like_jellyroll"/>
</dbReference>
<gene>
    <name evidence="5" type="primary">fnr_6</name>
    <name evidence="5" type="ORF">SDC9_193306</name>
</gene>
<sequence length="147" mass="16677">MTPGDIHGGDELFSTQRQKETAVTMSPVGICLISYERIKELIMEQPRIGIKIMEYLSLKLDQSHALLEIISTRDTMKKLVMFLLERRQRTGSDQLELTQSDIGNSIHLTKETVNRKLSELAESGLITKGHGWIQLKNIEGLEELLQS</sequence>
<dbReference type="PANTHER" id="PTHR24567:SF28">
    <property type="entry name" value="LISTERIOLYSIN REGULATORY PROTEIN"/>
    <property type="match status" value="1"/>
</dbReference>
<dbReference type="InterPro" id="IPR036390">
    <property type="entry name" value="WH_DNA-bd_sf"/>
</dbReference>
<dbReference type="Gene3D" id="1.10.10.10">
    <property type="entry name" value="Winged helix-like DNA-binding domain superfamily/Winged helix DNA-binding domain"/>
    <property type="match status" value="1"/>
</dbReference>
<dbReference type="GO" id="GO:0003677">
    <property type="term" value="F:DNA binding"/>
    <property type="evidence" value="ECO:0007669"/>
    <property type="project" value="UniProtKB-KW"/>
</dbReference>
<accession>A0A645I4E0</accession>
<dbReference type="SUPFAM" id="SSF46785">
    <property type="entry name" value="Winged helix' DNA-binding domain"/>
    <property type="match status" value="1"/>
</dbReference>
<evidence type="ECO:0000313" key="5">
    <source>
        <dbReference type="EMBL" id="MPN45736.1"/>
    </source>
</evidence>
<evidence type="ECO:0000256" key="1">
    <source>
        <dbReference type="ARBA" id="ARBA00023015"/>
    </source>
</evidence>
<feature type="domain" description="HTH crp-type" evidence="4">
    <location>
        <begin position="73"/>
        <end position="139"/>
    </location>
</feature>
<dbReference type="EMBL" id="VSSQ01105847">
    <property type="protein sequence ID" value="MPN45736.1"/>
    <property type="molecule type" value="Genomic_DNA"/>
</dbReference>
<keyword evidence="1" id="KW-0805">Transcription regulation</keyword>
<reference evidence="5" key="1">
    <citation type="submission" date="2019-08" db="EMBL/GenBank/DDBJ databases">
        <authorList>
            <person name="Kucharzyk K."/>
            <person name="Murdoch R.W."/>
            <person name="Higgins S."/>
            <person name="Loffler F."/>
        </authorList>
    </citation>
    <scope>NUCLEOTIDE SEQUENCE</scope>
</reference>
<comment type="caution">
    <text evidence="5">The sequence shown here is derived from an EMBL/GenBank/DDBJ whole genome shotgun (WGS) entry which is preliminary data.</text>
</comment>
<dbReference type="GO" id="GO:0003700">
    <property type="term" value="F:DNA-binding transcription factor activity"/>
    <property type="evidence" value="ECO:0007669"/>
    <property type="project" value="TreeGrafter"/>
</dbReference>
<dbReference type="InterPro" id="IPR050397">
    <property type="entry name" value="Env_Response_Regulators"/>
</dbReference>
<keyword evidence="2" id="KW-0238">DNA-binding</keyword>
<dbReference type="PRINTS" id="PR00034">
    <property type="entry name" value="HTHCRP"/>
</dbReference>
<dbReference type="PROSITE" id="PS51063">
    <property type="entry name" value="HTH_CRP_2"/>
    <property type="match status" value="1"/>
</dbReference>
<dbReference type="InterPro" id="IPR036388">
    <property type="entry name" value="WH-like_DNA-bd_sf"/>
</dbReference>
<dbReference type="Gene3D" id="2.60.120.10">
    <property type="entry name" value="Jelly Rolls"/>
    <property type="match status" value="1"/>
</dbReference>
<dbReference type="InterPro" id="IPR012318">
    <property type="entry name" value="HTH_CRP"/>
</dbReference>
<evidence type="ECO:0000256" key="3">
    <source>
        <dbReference type="ARBA" id="ARBA00023163"/>
    </source>
</evidence>
<evidence type="ECO:0000256" key="2">
    <source>
        <dbReference type="ARBA" id="ARBA00023125"/>
    </source>
</evidence>
<evidence type="ECO:0000259" key="4">
    <source>
        <dbReference type="PROSITE" id="PS51063"/>
    </source>
</evidence>
<proteinExistence type="predicted"/>
<dbReference type="SUPFAM" id="SSF51206">
    <property type="entry name" value="cAMP-binding domain-like"/>
    <property type="match status" value="1"/>
</dbReference>
<dbReference type="PANTHER" id="PTHR24567">
    <property type="entry name" value="CRP FAMILY TRANSCRIPTIONAL REGULATORY PROTEIN"/>
    <property type="match status" value="1"/>
</dbReference>
<name>A0A645I4E0_9ZZZZ</name>